<name>A0A9D3MBA1_ANGAN</name>
<dbReference type="PROSITE" id="PS50103">
    <property type="entry name" value="ZF_C3H1"/>
    <property type="match status" value="1"/>
</dbReference>
<feature type="zinc finger region" description="C3H1-type" evidence="2">
    <location>
        <begin position="565"/>
        <end position="591"/>
    </location>
</feature>
<evidence type="ECO:0008006" key="8">
    <source>
        <dbReference type="Google" id="ProtNLM"/>
    </source>
</evidence>
<comment type="caution">
    <text evidence="6">The sequence shown here is derived from an EMBL/GenBank/DDBJ whole genome shotgun (WGS) entry which is preliminary data.</text>
</comment>
<keyword evidence="2" id="KW-0863">Zinc-finger</keyword>
<dbReference type="GO" id="GO:0008270">
    <property type="term" value="F:zinc ion binding"/>
    <property type="evidence" value="ECO:0007669"/>
    <property type="project" value="UniProtKB-KW"/>
</dbReference>
<evidence type="ECO:0000313" key="7">
    <source>
        <dbReference type="Proteomes" id="UP001044222"/>
    </source>
</evidence>
<feature type="compositionally biased region" description="Basic and acidic residues" evidence="3">
    <location>
        <begin position="237"/>
        <end position="259"/>
    </location>
</feature>
<dbReference type="PANTHER" id="PTHR47678">
    <property type="entry name" value="TETRATRICOPEPTIDE REPEAT PROTEIN 31"/>
    <property type="match status" value="1"/>
</dbReference>
<dbReference type="Proteomes" id="UP001044222">
    <property type="component" value="Chromosome 7"/>
</dbReference>
<gene>
    <name evidence="6" type="ORF">ANANG_G00137920</name>
</gene>
<keyword evidence="1" id="KW-0694">RNA-binding</keyword>
<feature type="region of interest" description="Disordered" evidence="3">
    <location>
        <begin position="595"/>
        <end position="618"/>
    </location>
</feature>
<evidence type="ECO:0000259" key="5">
    <source>
        <dbReference type="PROSITE" id="PS50103"/>
    </source>
</evidence>
<feature type="compositionally biased region" description="Basic residues" evidence="3">
    <location>
        <begin position="149"/>
        <end position="165"/>
    </location>
</feature>
<dbReference type="InterPro" id="IPR000571">
    <property type="entry name" value="Znf_CCCH"/>
</dbReference>
<feature type="region of interest" description="Disordered" evidence="3">
    <location>
        <begin position="132"/>
        <end position="214"/>
    </location>
</feature>
<protein>
    <recommendedName>
        <fullName evidence="8">C3H1-type domain-containing protein</fullName>
    </recommendedName>
</protein>
<dbReference type="GO" id="GO:0003723">
    <property type="term" value="F:RNA binding"/>
    <property type="evidence" value="ECO:0007669"/>
    <property type="project" value="UniProtKB-UniRule"/>
</dbReference>
<evidence type="ECO:0000259" key="4">
    <source>
        <dbReference type="PROSITE" id="PS50102"/>
    </source>
</evidence>
<dbReference type="AlphaFoldDB" id="A0A9D3MBA1"/>
<feature type="domain" description="C3H1-type" evidence="5">
    <location>
        <begin position="565"/>
        <end position="591"/>
    </location>
</feature>
<keyword evidence="2" id="KW-0479">Metal-binding</keyword>
<dbReference type="InterPro" id="IPR000504">
    <property type="entry name" value="RRM_dom"/>
</dbReference>
<dbReference type="SMART" id="SM00360">
    <property type="entry name" value="RRM"/>
    <property type="match status" value="1"/>
</dbReference>
<dbReference type="Gene3D" id="3.30.70.330">
    <property type="match status" value="1"/>
</dbReference>
<feature type="domain" description="RRM" evidence="4">
    <location>
        <begin position="471"/>
        <end position="543"/>
    </location>
</feature>
<dbReference type="PANTHER" id="PTHR47678:SF1">
    <property type="entry name" value="TETRATRICOPEPTIDE REPEAT PROTEIN 31"/>
    <property type="match status" value="1"/>
</dbReference>
<dbReference type="CDD" id="cd00590">
    <property type="entry name" value="RRM_SF"/>
    <property type="match status" value="1"/>
</dbReference>
<evidence type="ECO:0000256" key="1">
    <source>
        <dbReference type="PROSITE-ProRule" id="PRU00176"/>
    </source>
</evidence>
<dbReference type="PROSITE" id="PS50102">
    <property type="entry name" value="RRM"/>
    <property type="match status" value="1"/>
</dbReference>
<evidence type="ECO:0000256" key="3">
    <source>
        <dbReference type="SAM" id="MobiDB-lite"/>
    </source>
</evidence>
<evidence type="ECO:0000313" key="6">
    <source>
        <dbReference type="EMBL" id="KAG5845349.1"/>
    </source>
</evidence>
<dbReference type="SUPFAM" id="SSF54928">
    <property type="entry name" value="RNA-binding domain, RBD"/>
    <property type="match status" value="1"/>
</dbReference>
<proteinExistence type="predicted"/>
<keyword evidence="2" id="KW-0862">Zinc</keyword>
<dbReference type="InterPro" id="IPR012677">
    <property type="entry name" value="Nucleotide-bd_a/b_plait_sf"/>
</dbReference>
<organism evidence="6 7">
    <name type="scientific">Anguilla anguilla</name>
    <name type="common">European freshwater eel</name>
    <name type="synonym">Muraena anguilla</name>
    <dbReference type="NCBI Taxonomy" id="7936"/>
    <lineage>
        <taxon>Eukaryota</taxon>
        <taxon>Metazoa</taxon>
        <taxon>Chordata</taxon>
        <taxon>Craniata</taxon>
        <taxon>Vertebrata</taxon>
        <taxon>Euteleostomi</taxon>
        <taxon>Actinopterygii</taxon>
        <taxon>Neopterygii</taxon>
        <taxon>Teleostei</taxon>
        <taxon>Anguilliformes</taxon>
        <taxon>Anguillidae</taxon>
        <taxon>Anguilla</taxon>
    </lineage>
</organism>
<feature type="region of interest" description="Disordered" evidence="3">
    <location>
        <begin position="237"/>
        <end position="262"/>
    </location>
</feature>
<evidence type="ECO:0000256" key="2">
    <source>
        <dbReference type="PROSITE-ProRule" id="PRU00723"/>
    </source>
</evidence>
<accession>A0A9D3MBA1</accession>
<feature type="compositionally biased region" description="Basic and acidic residues" evidence="3">
    <location>
        <begin position="166"/>
        <end position="181"/>
    </location>
</feature>
<dbReference type="InterPro" id="IPR011990">
    <property type="entry name" value="TPR-like_helical_dom_sf"/>
</dbReference>
<dbReference type="InterPro" id="IPR035979">
    <property type="entry name" value="RBD_domain_sf"/>
</dbReference>
<dbReference type="InterPro" id="IPR019734">
    <property type="entry name" value="TPR_rpt"/>
</dbReference>
<keyword evidence="7" id="KW-1185">Reference proteome</keyword>
<dbReference type="SMART" id="SM00028">
    <property type="entry name" value="TPR"/>
    <property type="match status" value="3"/>
</dbReference>
<dbReference type="EMBL" id="JAFIRN010000007">
    <property type="protein sequence ID" value="KAG5845349.1"/>
    <property type="molecule type" value="Genomic_DNA"/>
</dbReference>
<reference evidence="6" key="1">
    <citation type="submission" date="2021-01" db="EMBL/GenBank/DDBJ databases">
        <title>A chromosome-scale assembly of European eel, Anguilla anguilla.</title>
        <authorList>
            <person name="Henkel C."/>
            <person name="Jong-Raadsen S.A."/>
            <person name="Dufour S."/>
            <person name="Weltzien F.-A."/>
            <person name="Palstra A.P."/>
            <person name="Pelster B."/>
            <person name="Spaink H.P."/>
            <person name="Van Den Thillart G.E."/>
            <person name="Jansen H."/>
            <person name="Zahm M."/>
            <person name="Klopp C."/>
            <person name="Cedric C."/>
            <person name="Louis A."/>
            <person name="Berthelot C."/>
            <person name="Parey E."/>
            <person name="Roest Crollius H."/>
            <person name="Montfort J."/>
            <person name="Robinson-Rechavi M."/>
            <person name="Bucao C."/>
            <person name="Bouchez O."/>
            <person name="Gislard M."/>
            <person name="Lluch J."/>
            <person name="Milhes M."/>
            <person name="Lampietro C."/>
            <person name="Lopez Roques C."/>
            <person name="Donnadieu C."/>
            <person name="Braasch I."/>
            <person name="Desvignes T."/>
            <person name="Postlethwait J."/>
            <person name="Bobe J."/>
            <person name="Guiguen Y."/>
            <person name="Dirks R."/>
        </authorList>
    </citation>
    <scope>NUCLEOTIDE SEQUENCE</scope>
    <source>
        <strain evidence="6">Tag_6206</strain>
        <tissue evidence="6">Liver</tissue>
    </source>
</reference>
<dbReference type="Pfam" id="PF00076">
    <property type="entry name" value="RRM_1"/>
    <property type="match status" value="1"/>
</dbReference>
<sequence>MSQQKGIVSKDFVPGLDDTAELYDPHIMQAYEKMMDILKAQATGFNPLQSGFFDLDFPNEYYIDDDDYIDDVIDYEDPSERKAYCGFSRNFLDQTLVKTRSPHLPCPPHLPYVPYSPGFRIIRPTAEEAERNAQELLEEEERNKEKAEKKRLKKMKQKERKRQEKCKKENVIKNKDVKLQKSEAPPIENQDNSKDPSEEEESEAESIPSQPEELDMTSCFVSKAAFIAKRKLELRSKPEKKEKKKSTVDQSKEKPKVAQEDQLQNGAVRKVEDAILKSIELAVIGNKLASTGCFELAVRYFTDAIKCNPKEFRLFGNRSFCYEKMQMYDKSLTDAEISLSMCPNWIKGLYRKGRALAGLKRYREAATAFRELLKVDSTCIDAAQELMAVQIIQLMDLGLTREQSSNALIIHGTVEKALEALSNIPDMKLLGHSLPAVSASQSAAMEKKDPPKPSTLMKSSPPKTEPQLVLYPIWVGNLAPTISEKMIRNIFSAAGEIYSFKVLRARRCAFINYTRDEYCQKAITDIHGMEVEGASLIVRYPDRLHTHLGMSRSAHQAAEPPKTAQKSTGECFFWRNNGCVKKNCIYRHVPEHKGIDKRKGQTSAPCLSPPHPTTGDSE</sequence>
<dbReference type="Gene3D" id="1.25.40.10">
    <property type="entry name" value="Tetratricopeptide repeat domain"/>
    <property type="match status" value="1"/>
</dbReference>
<dbReference type="SUPFAM" id="SSF48452">
    <property type="entry name" value="TPR-like"/>
    <property type="match status" value="1"/>
</dbReference>
<feature type="region of interest" description="Disordered" evidence="3">
    <location>
        <begin position="441"/>
        <end position="463"/>
    </location>
</feature>